<evidence type="ECO:0000313" key="1">
    <source>
        <dbReference type="EMBL" id="KAH7856686.1"/>
    </source>
</evidence>
<keyword evidence="2" id="KW-1185">Reference proteome</keyword>
<accession>A0ACB7YSM2</accession>
<comment type="caution">
    <text evidence="1">The sequence shown here is derived from an EMBL/GenBank/DDBJ whole genome shotgun (WGS) entry which is preliminary data.</text>
</comment>
<reference evidence="1 2" key="1">
    <citation type="journal article" date="2021" name="Hortic Res">
        <title>High-quality reference genome and annotation aids understanding of berry development for evergreen blueberry (Vaccinium darrowii).</title>
        <authorList>
            <person name="Yu J."/>
            <person name="Hulse-Kemp A.M."/>
            <person name="Babiker E."/>
            <person name="Staton M."/>
        </authorList>
    </citation>
    <scope>NUCLEOTIDE SEQUENCE [LARGE SCALE GENOMIC DNA]</scope>
    <source>
        <strain evidence="2">cv. NJ 8807/NJ 8810</strain>
        <tissue evidence="1">Young leaf</tissue>
    </source>
</reference>
<evidence type="ECO:0000313" key="2">
    <source>
        <dbReference type="Proteomes" id="UP000828048"/>
    </source>
</evidence>
<protein>
    <submittedName>
        <fullName evidence="1">Uncharacterized protein</fullName>
    </submittedName>
</protein>
<dbReference type="EMBL" id="CM037153">
    <property type="protein sequence ID" value="KAH7856686.1"/>
    <property type="molecule type" value="Genomic_DNA"/>
</dbReference>
<gene>
    <name evidence="1" type="ORF">Vadar_004273</name>
</gene>
<sequence length="421" mass="47145">MVERPVKLTKLGRPPIIFSEEDEEGVSYPHDDPLVISMVVANYRIKRILVDTRALIDILYYSSFLQLGIEKGQSRHVRSSLIGFFGKTIMPKGRIALPVTIGPEGNSMTCMVDFLVVDSPAAYNLIVGRSLLNQIGAVVSTYHPKIKFSVGESIAKVKGSQKTARECYNCTLKNSQENPIEIYSREGVDVRDEDKLIQGKPVEDLMEVELEPSRPEQTIKLEYTYPEPAQPNEEELRPWLLLVDGSKTKIANGAGLVLQSPEGKKFKYGLRFRFQATNNQAEYEALITGLHLAKAVGVKSLAVISDSQLVVGQVNREYEAKEENREKYLKYVKELVKSFQKFNISQVPREENVEADQLARLATTKEDLIPSGVLMQYLDTPSIAGLIDQVQAVDYGGTWADPIGRYIRDGEVPDARFTLES</sequence>
<dbReference type="Proteomes" id="UP000828048">
    <property type="component" value="Chromosome 3"/>
</dbReference>
<proteinExistence type="predicted"/>
<organism evidence="1 2">
    <name type="scientific">Vaccinium darrowii</name>
    <dbReference type="NCBI Taxonomy" id="229202"/>
    <lineage>
        <taxon>Eukaryota</taxon>
        <taxon>Viridiplantae</taxon>
        <taxon>Streptophyta</taxon>
        <taxon>Embryophyta</taxon>
        <taxon>Tracheophyta</taxon>
        <taxon>Spermatophyta</taxon>
        <taxon>Magnoliopsida</taxon>
        <taxon>eudicotyledons</taxon>
        <taxon>Gunneridae</taxon>
        <taxon>Pentapetalae</taxon>
        <taxon>asterids</taxon>
        <taxon>Ericales</taxon>
        <taxon>Ericaceae</taxon>
        <taxon>Vaccinioideae</taxon>
        <taxon>Vaccinieae</taxon>
        <taxon>Vaccinium</taxon>
    </lineage>
</organism>
<name>A0ACB7YSM2_9ERIC</name>